<dbReference type="GO" id="GO:0006508">
    <property type="term" value="P:proteolysis"/>
    <property type="evidence" value="ECO:0007669"/>
    <property type="project" value="UniProtKB-KW"/>
</dbReference>
<protein>
    <submittedName>
        <fullName evidence="5">Serine protease</fullName>
    </submittedName>
</protein>
<dbReference type="InterPro" id="IPR035940">
    <property type="entry name" value="CAP_sf"/>
</dbReference>
<dbReference type="PROSITE" id="PS51170">
    <property type="entry name" value="CW"/>
    <property type="match status" value="4"/>
</dbReference>
<dbReference type="SUPFAM" id="SSF69360">
    <property type="entry name" value="Cell wall binding repeat"/>
    <property type="match status" value="1"/>
</dbReference>
<dbReference type="PANTHER" id="PTHR31157:SF1">
    <property type="entry name" value="SCP DOMAIN-CONTAINING PROTEIN"/>
    <property type="match status" value="1"/>
</dbReference>
<organism evidence="5 6">
    <name type="scientific">Clostridium chromiireducens</name>
    <dbReference type="NCBI Taxonomy" id="225345"/>
    <lineage>
        <taxon>Bacteria</taxon>
        <taxon>Bacillati</taxon>
        <taxon>Bacillota</taxon>
        <taxon>Clostridia</taxon>
        <taxon>Eubacteriales</taxon>
        <taxon>Clostridiaceae</taxon>
        <taxon>Clostridium</taxon>
    </lineage>
</organism>
<dbReference type="RefSeq" id="WP_160359583.1">
    <property type="nucleotide sequence ID" value="NZ_WSRQ01000020.1"/>
</dbReference>
<dbReference type="Pfam" id="PF19127">
    <property type="entry name" value="Choline_bind_3"/>
    <property type="match status" value="2"/>
</dbReference>
<dbReference type="InterPro" id="IPR018337">
    <property type="entry name" value="Cell_wall/Cho-bd_repeat"/>
</dbReference>
<dbReference type="CDD" id="cd05379">
    <property type="entry name" value="CAP_bacterial"/>
    <property type="match status" value="1"/>
</dbReference>
<dbReference type="GO" id="GO:0008233">
    <property type="term" value="F:peptidase activity"/>
    <property type="evidence" value="ECO:0007669"/>
    <property type="project" value="UniProtKB-KW"/>
</dbReference>
<name>A0A964W2X1_9CLOT</name>
<dbReference type="AlphaFoldDB" id="A0A964W2X1"/>
<dbReference type="Proteomes" id="UP000656077">
    <property type="component" value="Unassembled WGS sequence"/>
</dbReference>
<dbReference type="Pfam" id="PF00188">
    <property type="entry name" value="CAP"/>
    <property type="match status" value="1"/>
</dbReference>
<feature type="repeat" description="Cell wall-binding" evidence="2">
    <location>
        <begin position="107"/>
        <end position="126"/>
    </location>
</feature>
<dbReference type="SUPFAM" id="SSF55797">
    <property type="entry name" value="PR-1-like"/>
    <property type="match status" value="1"/>
</dbReference>
<feature type="repeat" description="Cell wall-binding" evidence="2">
    <location>
        <begin position="47"/>
        <end position="66"/>
    </location>
</feature>
<keyword evidence="1" id="KW-0677">Repeat</keyword>
<feature type="repeat" description="Cell wall-binding" evidence="2">
    <location>
        <begin position="87"/>
        <end position="106"/>
    </location>
</feature>
<evidence type="ECO:0000313" key="6">
    <source>
        <dbReference type="Proteomes" id="UP000656077"/>
    </source>
</evidence>
<reference evidence="5" key="1">
    <citation type="submission" date="2019-12" db="EMBL/GenBank/DDBJ databases">
        <title>Microbes associate with the intestines of laboratory mice.</title>
        <authorList>
            <person name="Navarre W."/>
            <person name="Wong E."/>
        </authorList>
    </citation>
    <scope>NUCLEOTIDE SEQUENCE</scope>
    <source>
        <strain evidence="5">NM79_F5</strain>
    </source>
</reference>
<dbReference type="PANTHER" id="PTHR31157">
    <property type="entry name" value="SCP DOMAIN-CONTAINING PROTEIN"/>
    <property type="match status" value="1"/>
</dbReference>
<evidence type="ECO:0000259" key="4">
    <source>
        <dbReference type="Pfam" id="PF00188"/>
    </source>
</evidence>
<evidence type="ECO:0000256" key="2">
    <source>
        <dbReference type="PROSITE-ProRule" id="PRU00591"/>
    </source>
</evidence>
<feature type="region of interest" description="Disordered" evidence="3">
    <location>
        <begin position="157"/>
        <end position="180"/>
    </location>
</feature>
<dbReference type="InterPro" id="IPR014044">
    <property type="entry name" value="CAP_dom"/>
</dbReference>
<proteinExistence type="predicted"/>
<dbReference type="Gene3D" id="2.10.270.10">
    <property type="entry name" value="Cholin Binding"/>
    <property type="match status" value="1"/>
</dbReference>
<keyword evidence="5" id="KW-0378">Hydrolase</keyword>
<comment type="caution">
    <text evidence="5">The sequence shown here is derived from an EMBL/GenBank/DDBJ whole genome shotgun (WGS) entry which is preliminary data.</text>
</comment>
<accession>A0A964W2X1</accession>
<dbReference type="Gene3D" id="3.40.33.10">
    <property type="entry name" value="CAP"/>
    <property type="match status" value="1"/>
</dbReference>
<evidence type="ECO:0000256" key="1">
    <source>
        <dbReference type="ARBA" id="ARBA00022737"/>
    </source>
</evidence>
<feature type="repeat" description="Cell wall-binding" evidence="2">
    <location>
        <begin position="67"/>
        <end position="86"/>
    </location>
</feature>
<gene>
    <name evidence="5" type="ORF">GKZ28_13555</name>
</gene>
<evidence type="ECO:0000256" key="3">
    <source>
        <dbReference type="SAM" id="MobiDB-lite"/>
    </source>
</evidence>
<dbReference type="Gene3D" id="2.10.270.20">
    <property type="match status" value="1"/>
</dbReference>
<feature type="compositionally biased region" description="Low complexity" evidence="3">
    <location>
        <begin position="157"/>
        <end position="179"/>
    </location>
</feature>
<dbReference type="EMBL" id="WSRQ01000020">
    <property type="protein sequence ID" value="MVX64720.1"/>
    <property type="molecule type" value="Genomic_DNA"/>
</dbReference>
<feature type="domain" description="SCP" evidence="4">
    <location>
        <begin position="205"/>
        <end position="313"/>
    </location>
</feature>
<keyword evidence="5" id="KW-0645">Protease</keyword>
<evidence type="ECO:0000313" key="5">
    <source>
        <dbReference type="EMBL" id="MVX64720.1"/>
    </source>
</evidence>
<sequence length="322" mass="36627">MKKAFLTKTMSAIIVATITTILPLGVSAEWKQNIDKTWSYTERNTIAKGWRYISGEWYYFNSDGNMKTGWTYDRGQWYYLDSSGAMEEGWVNIKGTWYYFDSTGAMKTGWIKENGYWYYLDYQDGMKTGTVELGSRTYYFDNSGRLRNYATVSEVTTSTTSGSNQQTTQTSNSTSSGTTISVSGLPNLPKNYSVSVQAAAENKILELMNQKRTEAGLKALVMDNTLLQVARYKSNHMIQYNYFDHTTPQGNNWTSWLQAIGYKYTATGENIAYNTYDAVYLFTQWWNSTGHRANMMNPSYNRVGIGVLNGNGKYMGTQTFSN</sequence>